<dbReference type="InterPro" id="IPR027417">
    <property type="entry name" value="P-loop_NTPase"/>
</dbReference>
<accession>A0A2T4U0C8</accession>
<keyword evidence="3" id="KW-0067">ATP-binding</keyword>
<protein>
    <submittedName>
        <fullName evidence="5">AAA family ATPase</fullName>
    </submittedName>
</protein>
<sequence length="246" mass="27521">MLSPPTMETLHALKLTTLAAAWTAQQQDAAMSQLGFDERLGLLVEAEWLARENARFTRTLKTAKLKLSQACLEAIEYPARRALDKALIRQLATGRWIAEHQHVLISGATGTGKTFVACALVHQACRQGYRALYWRLSRLFHALALARADGTYARLLATLARVDVLLLDDFGLAPLQEAERRDLLEILEDRYGTRSTIVTSQLPPAHWHEAIGEPTLADAICDRLLHNSHRVMLQGPSQRKEKKLEA</sequence>
<dbReference type="InterPro" id="IPR028350">
    <property type="entry name" value="DNAC/IstB-like"/>
</dbReference>
<dbReference type="Proteomes" id="UP000241436">
    <property type="component" value="Unassembled WGS sequence"/>
</dbReference>
<name>A0A2T4U0C8_9BACT</name>
<evidence type="ECO:0000256" key="3">
    <source>
        <dbReference type="ARBA" id="ARBA00022840"/>
    </source>
</evidence>
<reference evidence="6" key="2">
    <citation type="journal article" date="2018" name="Environ. Microbiol.">
        <title>Bloom of a denitrifying methanotroph, 'Candidatus Methylomirabilis limnetica', in a deep stratified lake.</title>
        <authorList>
            <person name="Graf J.S."/>
            <person name="Mayr M.J."/>
            <person name="Marchant H.K."/>
            <person name="Tienken D."/>
            <person name="Hach P.F."/>
            <person name="Brand A."/>
            <person name="Schubert C.J."/>
            <person name="Kuypers M.M."/>
            <person name="Milucka J."/>
        </authorList>
    </citation>
    <scope>NUCLEOTIDE SEQUENCE [LARGE SCALE GENOMIC DNA]</scope>
    <source>
        <strain evidence="6">Zug</strain>
    </source>
</reference>
<keyword evidence="6" id="KW-1185">Reference proteome</keyword>
<dbReference type="SUPFAM" id="SSF52540">
    <property type="entry name" value="P-loop containing nucleoside triphosphate hydrolases"/>
    <property type="match status" value="1"/>
</dbReference>
<dbReference type="PIRSF" id="PIRSF003073">
    <property type="entry name" value="DNAC_TnpB_IstB"/>
    <property type="match status" value="1"/>
</dbReference>
<dbReference type="EMBL" id="NVQC01000012">
    <property type="protein sequence ID" value="PTL36792.1"/>
    <property type="molecule type" value="Genomic_DNA"/>
</dbReference>
<dbReference type="Gene3D" id="3.40.50.300">
    <property type="entry name" value="P-loop containing nucleotide triphosphate hydrolases"/>
    <property type="match status" value="1"/>
</dbReference>
<dbReference type="SMART" id="SM00382">
    <property type="entry name" value="AAA"/>
    <property type="match status" value="1"/>
</dbReference>
<feature type="domain" description="AAA+ ATPase" evidence="4">
    <location>
        <begin position="99"/>
        <end position="230"/>
    </location>
</feature>
<keyword evidence="2" id="KW-0547">Nucleotide-binding</keyword>
<gene>
    <name evidence="5" type="ORF">CLG94_02630</name>
</gene>
<evidence type="ECO:0000259" key="4">
    <source>
        <dbReference type="SMART" id="SM00382"/>
    </source>
</evidence>
<dbReference type="CDD" id="cd00009">
    <property type="entry name" value="AAA"/>
    <property type="match status" value="1"/>
</dbReference>
<dbReference type="Pfam" id="PF01695">
    <property type="entry name" value="IstB_IS21"/>
    <property type="match status" value="1"/>
</dbReference>
<dbReference type="OrthoDB" id="8150723at2"/>
<evidence type="ECO:0000256" key="2">
    <source>
        <dbReference type="ARBA" id="ARBA00022741"/>
    </source>
</evidence>
<reference evidence="5 6" key="1">
    <citation type="submission" date="2017-09" db="EMBL/GenBank/DDBJ databases">
        <title>Bloom of a denitrifying methanotroph, Candidatus Methylomirabilis limnetica, in a deep stratified lake.</title>
        <authorList>
            <person name="Graf J.S."/>
            <person name="Marchant H.K."/>
            <person name="Tienken D."/>
            <person name="Hach P.F."/>
            <person name="Brand A."/>
            <person name="Schubert C.J."/>
            <person name="Kuypers M.M."/>
            <person name="Milucka J."/>
        </authorList>
    </citation>
    <scope>NUCLEOTIDE SEQUENCE [LARGE SCALE GENOMIC DNA]</scope>
    <source>
        <strain evidence="5 6">Zug</strain>
    </source>
</reference>
<dbReference type="InterPro" id="IPR002611">
    <property type="entry name" value="IstB_ATP-bd"/>
</dbReference>
<proteinExistence type="inferred from homology"/>
<dbReference type="InterPro" id="IPR003593">
    <property type="entry name" value="AAA+_ATPase"/>
</dbReference>
<dbReference type="GO" id="GO:0005524">
    <property type="term" value="F:ATP binding"/>
    <property type="evidence" value="ECO:0007669"/>
    <property type="project" value="UniProtKB-KW"/>
</dbReference>
<dbReference type="InterPro" id="IPR047661">
    <property type="entry name" value="IstB"/>
</dbReference>
<dbReference type="NCBIfam" id="NF038214">
    <property type="entry name" value="IS21_help_AAA"/>
    <property type="match status" value="1"/>
</dbReference>
<organism evidence="5 6">
    <name type="scientific">Candidatus Methylomirabilis limnetica</name>
    <dbReference type="NCBI Taxonomy" id="2033718"/>
    <lineage>
        <taxon>Bacteria</taxon>
        <taxon>Candidatus Methylomirabilota</taxon>
        <taxon>Candidatus Methylomirabilia</taxon>
        <taxon>Candidatus Methylomirabilales</taxon>
        <taxon>Candidatus Methylomirabilaceae</taxon>
        <taxon>Candidatus Methylomirabilis</taxon>
    </lineage>
</organism>
<evidence type="ECO:0000313" key="6">
    <source>
        <dbReference type="Proteomes" id="UP000241436"/>
    </source>
</evidence>
<dbReference type="GO" id="GO:0006260">
    <property type="term" value="P:DNA replication"/>
    <property type="evidence" value="ECO:0007669"/>
    <property type="project" value="TreeGrafter"/>
</dbReference>
<dbReference type="PANTHER" id="PTHR30050">
    <property type="entry name" value="CHROMOSOMAL REPLICATION INITIATOR PROTEIN DNAA"/>
    <property type="match status" value="1"/>
</dbReference>
<dbReference type="PANTHER" id="PTHR30050:SF4">
    <property type="entry name" value="ATP-BINDING PROTEIN RV3427C IN INSERTION SEQUENCE-RELATED"/>
    <property type="match status" value="1"/>
</dbReference>
<dbReference type="RefSeq" id="WP_107561348.1">
    <property type="nucleotide sequence ID" value="NZ_NVQC01000012.1"/>
</dbReference>
<comment type="caution">
    <text evidence="5">The sequence shown here is derived from an EMBL/GenBank/DDBJ whole genome shotgun (WGS) entry which is preliminary data.</text>
</comment>
<evidence type="ECO:0000313" key="5">
    <source>
        <dbReference type="EMBL" id="PTL36792.1"/>
    </source>
</evidence>
<comment type="similarity">
    <text evidence="1">Belongs to the IS21/IS1162 putative ATP-binding protein family.</text>
</comment>
<evidence type="ECO:0000256" key="1">
    <source>
        <dbReference type="ARBA" id="ARBA00008059"/>
    </source>
</evidence>
<dbReference type="AlphaFoldDB" id="A0A2T4U0C8"/>